<dbReference type="SUPFAM" id="SSF48619">
    <property type="entry name" value="Phospholipase A2, PLA2"/>
    <property type="match status" value="1"/>
</dbReference>
<sequence>MKFQTTIFSLVSSTSIRENRSLDVEEPTQARRHSQMEAWMEHYNPSFDKRDLYYGCHCFTTSDRPMSDMGKGRPVDEIDSVCLKYKQCLKCARNEFSDSCMNEFVFYGVAMNGNQPQCTDEAGTCGRKLCECDKEFAKTVVDEMPVHNFGYHYFNKDFDGESVCLAGDGAAIYDMQCCGTASSFSVLYNGNAQQCCSDGQVKDFGEIC</sequence>
<dbReference type="GO" id="GO:0004623">
    <property type="term" value="F:phospholipase A2 activity"/>
    <property type="evidence" value="ECO:0007669"/>
    <property type="project" value="InterPro"/>
</dbReference>
<feature type="domain" description="Phospholipase A2-like central" evidence="1">
    <location>
        <begin position="53"/>
        <end position="140"/>
    </location>
</feature>
<dbReference type="InterPro" id="IPR016090">
    <property type="entry name" value="PLA2-like_dom"/>
</dbReference>
<dbReference type="InterPro" id="IPR036444">
    <property type="entry name" value="PLipase_A2_dom_sf"/>
</dbReference>
<reference evidence="2" key="1">
    <citation type="journal article" date="2010" name="Science">
        <title>Plasticity of animal genome architecture unmasked by rapid evolution of a pelagic tunicate.</title>
        <authorList>
            <person name="Denoeud F."/>
            <person name="Henriet S."/>
            <person name="Mungpakdee S."/>
            <person name="Aury J.M."/>
            <person name="Da Silva C."/>
            <person name="Brinkmann H."/>
            <person name="Mikhaleva J."/>
            <person name="Olsen L.C."/>
            <person name="Jubin C."/>
            <person name="Canestro C."/>
            <person name="Bouquet J.M."/>
            <person name="Danks G."/>
            <person name="Poulain J."/>
            <person name="Campsteijn C."/>
            <person name="Adamski M."/>
            <person name="Cross I."/>
            <person name="Yadetie F."/>
            <person name="Muffato M."/>
            <person name="Louis A."/>
            <person name="Butcher S."/>
            <person name="Tsagkogeorga G."/>
            <person name="Konrad A."/>
            <person name="Singh S."/>
            <person name="Jensen M.F."/>
            <person name="Cong E.H."/>
            <person name="Eikeseth-Otteraa H."/>
            <person name="Noel B."/>
            <person name="Anthouard V."/>
            <person name="Porcel B.M."/>
            <person name="Kachouri-Lafond R."/>
            <person name="Nishino A."/>
            <person name="Ugolini M."/>
            <person name="Chourrout P."/>
            <person name="Nishida H."/>
            <person name="Aasland R."/>
            <person name="Huzurbazar S."/>
            <person name="Westhof E."/>
            <person name="Delsuc F."/>
            <person name="Lehrach H."/>
            <person name="Reinhardt R."/>
            <person name="Weissenbach J."/>
            <person name="Roy S.W."/>
            <person name="Artiguenave F."/>
            <person name="Postlethwait J.H."/>
            <person name="Manak J.R."/>
            <person name="Thompson E.M."/>
            <person name="Jaillon O."/>
            <person name="Du Pasquier L."/>
            <person name="Boudinot P."/>
            <person name="Liberles D.A."/>
            <person name="Volff J.N."/>
            <person name="Philippe H."/>
            <person name="Lenhard B."/>
            <person name="Roest Crollius H."/>
            <person name="Wincker P."/>
            <person name="Chourrout D."/>
        </authorList>
    </citation>
    <scope>NUCLEOTIDE SEQUENCE [LARGE SCALE GENOMIC DNA]</scope>
</reference>
<gene>
    <name evidence="2" type="ORF">GSOID_T00032135001</name>
</gene>
<dbReference type="Pfam" id="PF00068">
    <property type="entry name" value="Phospholip_A2_1"/>
    <property type="match status" value="1"/>
</dbReference>
<dbReference type="Proteomes" id="UP000011014">
    <property type="component" value="Unassembled WGS sequence"/>
</dbReference>
<proteinExistence type="predicted"/>
<dbReference type="EMBL" id="FN654371">
    <property type="protein sequence ID" value="CBY32785.1"/>
    <property type="molecule type" value="Genomic_DNA"/>
</dbReference>
<dbReference type="AlphaFoldDB" id="E4YB48"/>
<evidence type="ECO:0000259" key="1">
    <source>
        <dbReference type="Pfam" id="PF00068"/>
    </source>
</evidence>
<evidence type="ECO:0000313" key="2">
    <source>
        <dbReference type="EMBL" id="CBY32785.1"/>
    </source>
</evidence>
<dbReference type="GO" id="GO:0006644">
    <property type="term" value="P:phospholipid metabolic process"/>
    <property type="evidence" value="ECO:0007669"/>
    <property type="project" value="InterPro"/>
</dbReference>
<organism evidence="2">
    <name type="scientific">Oikopleura dioica</name>
    <name type="common">Tunicate</name>
    <dbReference type="NCBI Taxonomy" id="34765"/>
    <lineage>
        <taxon>Eukaryota</taxon>
        <taxon>Metazoa</taxon>
        <taxon>Chordata</taxon>
        <taxon>Tunicata</taxon>
        <taxon>Appendicularia</taxon>
        <taxon>Copelata</taxon>
        <taxon>Oikopleuridae</taxon>
        <taxon>Oikopleura</taxon>
    </lineage>
</organism>
<dbReference type="GO" id="GO:0050482">
    <property type="term" value="P:arachidonate secretion"/>
    <property type="evidence" value="ECO:0007669"/>
    <property type="project" value="InterPro"/>
</dbReference>
<protein>
    <recommendedName>
        <fullName evidence="1">Phospholipase A2-like central domain-containing protein</fullName>
    </recommendedName>
</protein>
<accession>E4YB48</accession>
<name>E4YB48_OIKDI</name>
<dbReference type="Gene3D" id="1.20.90.10">
    <property type="entry name" value="Phospholipase A2 domain"/>
    <property type="match status" value="1"/>
</dbReference>